<dbReference type="OrthoDB" id="410989at2759"/>
<keyword evidence="5" id="KW-1185">Reference proteome</keyword>
<dbReference type="Proteomes" id="UP000591131">
    <property type="component" value="Unassembled WGS sequence"/>
</dbReference>
<keyword evidence="2" id="KW-0472">Membrane</keyword>
<feature type="transmembrane region" description="Helical" evidence="2">
    <location>
        <begin position="1913"/>
        <end position="1933"/>
    </location>
</feature>
<comment type="caution">
    <text evidence="4">The sequence shown here is derived from an EMBL/GenBank/DDBJ whole genome shotgun (WGS) entry which is preliminary data.</text>
</comment>
<keyword evidence="3" id="KW-0732">Signal</keyword>
<gene>
    <name evidence="4" type="ORF">FOL47_007729</name>
</gene>
<keyword evidence="2" id="KW-1133">Transmembrane helix</keyword>
<accession>A0A7J6LJ64</accession>
<sequence length="2149" mass="230795">MFPVLSHYLWLLVAVAAQGEVINMTDAASAAGLIEMLLSKVFERITEVNASCVEGRDCLLSLPPDFGQLQSSLYLSLVDDVTFCGAPGEYENYLAELLLDEELPEDTGDLWYRYRMDFADPSGPRVGSYKICICLQLFSPCVRPLEYAMSLGRAWVQGPLLGRPGLVECHADEAVCIVDGIQAEGLRSDTSIDIVKTEEDCKSAIPLPFATVILTVEATTGVGSIVLDEQLLEWLPARTYKLCYGGMEEVAVASVELRNNKSVECDAIDDCLVPIEGFLVGLDTGIRLVEPRADCLASGADSLSPHGSLMRPRSQDIRLLPGQVPGGQYEVCRCSPPCDDNTAHKLPLMISMRGPRLASGGDSVVCYKGLPCSIKTTDIKVDDAAKGDAIRFSNDGCGQRIVEPRAIPGSILGEGDASTLTFPAMVDTPGLLSICYCMASSAGGCNGPQSFSLPLGILKIRGPLDGANNFTCSPIGPCTVRLEGMGIERGDRLRAIEGDQCGADVKTFYEAGVGDNSTAVLETVPRAAGVYATCLCLRSHTGQCSSWEDFAFPLGSLTVQGLTNEQEYERNWTCVTSQECIVDFEGGALSMDGFAKAKLLNESCDVVTSGLFSTDPGRIVVASSERQLVSFGIYAGEVIPYRGQRNLSVCYCFGQGRCMPVPGTLVVRAEPGPLEASPARDISIDQELECRAGVPCTLRIEGFGLTWGHRVVMYDRVYGTNCSSLATDSRAMLTRVAGMLVKESPEAVFSVGVVKTPSVYTTCFCLGKGPCEDWGEYDRGYGITVHVRGAYIDQRHVVCGVAYEDGCNFTIQGYRLTQYDKVKLVTFDQECPGDRLIPDINSGRLVDVSVDSSSTYANLAQVSLDSSAFWRGIQLSICYCSGGEGRPCQPTRDEDFVTAAGSLTVYGPARAYSVWSCSVTVYTAQSETGKCIIDVRSFSKKATASRVVVLRASSEGEMPPSCGDHNSTAHDRWRGRKDAPIEVAYFGDEEHTSNFDLGYPYVSKRANKSSEAGDLFQVVGSYGICICLGDCPRGTPTADNYSVPLGRIDVLGPSAGQVFSCTQARDCSISIKGYGLSKEDKLVLLTGASPGQCGVPRGPDEVDEEEVIPVKQADGEGRWITAVVQRTSLPQIGTFTLCWCSAVIHYKTGCDTLSKFTGFSGALNVIGPLLNQDHVCVLGQPCNILINGYQLSPIDKLALKTTPFCANSTALALSAFPSQPYGVTQIQLTSAQASTGFHLSFPAQPGSFSLCYCTSPGTLCGGGGAVETLVGNLTVNGVYGNQSPTLGSFLNPYRFGVLGTYTVCVCASFATDPRMLAEREQQNDRCLYADQFNVKAGIVRSIGIDQTSNDSVICGAMDANCIFNYTGASFGLSRRDRVTIAVGDSCSNLPQAAVRTSLPVSLYQGRSVAWGVVIPPRAMPRGGNYTVCYCAAGLDDSDCVIEASYHLRAGDLIVSGSVEQGVNHSCVPGETCTVSIDGVGLDSRDRLKVLNSADRPCTNIVVEAFGDMIVNASAITDNEQMAIFVLPSFASADVFVLCYCPFTGLPDWVENPCLARSPHKIGRLHVEGFKPSSGEYHTALGRYKGTATLPVTMIGQPTRGWKIEVRPVSRQCNSSIGSDEVFMVSDVDPRGEGTLVVDVSQLPEGKYRACGCTGSCHENGDAGALVDLGEIDVISPTLNIAKEGNSTDPFLPCAAGQLCEVTGVGDIEGADIFLTTVSVPSGATTNYASTSQEDDTICGASEDSVVEKPVGREPDGSFVLKQFGFGSVRAICACMRIAFSLDGWNCTKPEHFNIAIGGMIISGPLRSSVVLRCPIQSDCRVEIEGILLTEGDQAVLLAEGSCGDGSSKPLGNPSEILLNEDRSVGEFDFGKSGSSTKTLQLCYCHDANADGCGTMEQFTLAAGPLDVYFRLNAFHILGIIGGCLVLALILRYVCVRLRRRRFATGAHQLDFDKTGNAKIGYEYTTEVGGIRGGRTKTRVIWRPQDQDAAKAALETLRQQLPERVEEPIEDDEDLGEDDDIFHVPEDEEDGANMQQKYHDLNGSSIRRSAMKVPRARTGIEAWEEVEGPLGEDDDTRMEFMRTGSGSNNSYSRASLHRRPHRSPRTSGHQVTRKVYPGDRQPFHQSEDTESVCGTTAPHTPEEPKKTEGL</sequence>
<feature type="chain" id="PRO_5029743559" evidence="3">
    <location>
        <begin position="20"/>
        <end position="2149"/>
    </location>
</feature>
<evidence type="ECO:0000256" key="1">
    <source>
        <dbReference type="SAM" id="MobiDB-lite"/>
    </source>
</evidence>
<protein>
    <submittedName>
        <fullName evidence="4">Uncharacterized protein</fullName>
    </submittedName>
</protein>
<evidence type="ECO:0000313" key="4">
    <source>
        <dbReference type="EMBL" id="KAF4659070.1"/>
    </source>
</evidence>
<feature type="compositionally biased region" description="Polar residues" evidence="1">
    <location>
        <begin position="2083"/>
        <end position="2092"/>
    </location>
</feature>
<reference evidence="4 5" key="1">
    <citation type="submission" date="2020-04" db="EMBL/GenBank/DDBJ databases">
        <title>Perkinsus chesapeaki whole genome sequence.</title>
        <authorList>
            <person name="Bogema D.R."/>
        </authorList>
    </citation>
    <scope>NUCLEOTIDE SEQUENCE [LARGE SCALE GENOMIC DNA]</scope>
    <source>
        <strain evidence="4">ATCC PRA-425</strain>
    </source>
</reference>
<evidence type="ECO:0000256" key="2">
    <source>
        <dbReference type="SAM" id="Phobius"/>
    </source>
</evidence>
<dbReference type="EMBL" id="JAAPAO010000467">
    <property type="protein sequence ID" value="KAF4659070.1"/>
    <property type="molecule type" value="Genomic_DNA"/>
</dbReference>
<organism evidence="4 5">
    <name type="scientific">Perkinsus chesapeaki</name>
    <name type="common">Clam parasite</name>
    <name type="synonym">Perkinsus andrewsi</name>
    <dbReference type="NCBI Taxonomy" id="330153"/>
    <lineage>
        <taxon>Eukaryota</taxon>
        <taxon>Sar</taxon>
        <taxon>Alveolata</taxon>
        <taxon>Perkinsozoa</taxon>
        <taxon>Perkinsea</taxon>
        <taxon>Perkinsida</taxon>
        <taxon>Perkinsidae</taxon>
        <taxon>Perkinsus</taxon>
    </lineage>
</organism>
<feature type="compositionally biased region" description="Basic residues" evidence="1">
    <location>
        <begin position="2094"/>
        <end position="2103"/>
    </location>
</feature>
<feature type="region of interest" description="Disordered" evidence="1">
    <location>
        <begin position="2069"/>
        <end position="2149"/>
    </location>
</feature>
<evidence type="ECO:0000313" key="5">
    <source>
        <dbReference type="Proteomes" id="UP000591131"/>
    </source>
</evidence>
<proteinExistence type="predicted"/>
<name>A0A7J6LJ64_PERCH</name>
<feature type="compositionally biased region" description="Basic and acidic residues" evidence="1">
    <location>
        <begin position="2139"/>
        <end position="2149"/>
    </location>
</feature>
<feature type="signal peptide" evidence="3">
    <location>
        <begin position="1"/>
        <end position="19"/>
    </location>
</feature>
<evidence type="ECO:0000256" key="3">
    <source>
        <dbReference type="SAM" id="SignalP"/>
    </source>
</evidence>
<keyword evidence="2" id="KW-0812">Transmembrane</keyword>